<accession>A0A6J7XM82</accession>
<sequence length="176" mass="19818">MRRAIPLFSVLFLLACNQPEAQQTTLPLLPVAPVVIIPVTVAPQATTTTSTTTTTTTEVPLVPDVHDYIDESRAQYGNCGEWYETALAAGWELPTYWPDLSRIMYREARCIPTAFNGNDAGLTQLNRVHLKGMATLGYVWPDDAFIPEVNLRYAWILYRDACINHNGQRPWSYIKC</sequence>
<evidence type="ECO:0000313" key="3">
    <source>
        <dbReference type="EMBL" id="CAB4194284.1"/>
    </source>
</evidence>
<dbReference type="EMBL" id="LR797489">
    <property type="protein sequence ID" value="CAB4220239.1"/>
    <property type="molecule type" value="Genomic_DNA"/>
</dbReference>
<organism evidence="5">
    <name type="scientific">uncultured Caudovirales phage</name>
    <dbReference type="NCBI Taxonomy" id="2100421"/>
    <lineage>
        <taxon>Viruses</taxon>
        <taxon>Duplodnaviria</taxon>
        <taxon>Heunggongvirae</taxon>
        <taxon>Uroviricota</taxon>
        <taxon>Caudoviricetes</taxon>
        <taxon>Peduoviridae</taxon>
        <taxon>Maltschvirus</taxon>
        <taxon>Maltschvirus maltsch</taxon>
    </lineage>
</organism>
<name>A0A6J7XM82_9CAUD</name>
<proteinExistence type="predicted"/>
<evidence type="ECO:0000313" key="4">
    <source>
        <dbReference type="EMBL" id="CAB4220239.1"/>
    </source>
</evidence>
<protein>
    <submittedName>
        <fullName evidence="5">Uncharacterized protein</fullName>
    </submittedName>
</protein>
<reference evidence="5" key="1">
    <citation type="submission" date="2020-05" db="EMBL/GenBank/DDBJ databases">
        <authorList>
            <person name="Chiriac C."/>
            <person name="Salcher M."/>
            <person name="Ghai R."/>
            <person name="Kavagutti S V."/>
        </authorList>
    </citation>
    <scope>NUCLEOTIDE SEQUENCE</scope>
</reference>
<dbReference type="EMBL" id="LR796911">
    <property type="protein sequence ID" value="CAB4174019.1"/>
    <property type="molecule type" value="Genomic_DNA"/>
</dbReference>
<dbReference type="EMBL" id="LR797085">
    <property type="protein sequence ID" value="CAB4186183.1"/>
    <property type="molecule type" value="Genomic_DNA"/>
</dbReference>
<evidence type="ECO:0000313" key="2">
    <source>
        <dbReference type="EMBL" id="CAB4186183.1"/>
    </source>
</evidence>
<gene>
    <name evidence="2" type="ORF">UFOVP1134_27</name>
    <name evidence="3" type="ORF">UFOVP1251_25</name>
    <name evidence="5" type="ORF">UFOVP1585_25</name>
    <name evidence="4" type="ORF">UFOVP1637_11</name>
    <name evidence="1" type="ORF">UFOVP971_25</name>
</gene>
<dbReference type="PROSITE" id="PS51257">
    <property type="entry name" value="PROKAR_LIPOPROTEIN"/>
    <property type="match status" value="1"/>
</dbReference>
<dbReference type="EMBL" id="LR797212">
    <property type="protein sequence ID" value="CAB4194284.1"/>
    <property type="molecule type" value="Genomic_DNA"/>
</dbReference>
<dbReference type="EMBL" id="LR798429">
    <property type="protein sequence ID" value="CAB5231121.1"/>
    <property type="molecule type" value="Genomic_DNA"/>
</dbReference>
<evidence type="ECO:0000313" key="5">
    <source>
        <dbReference type="EMBL" id="CAB5231121.1"/>
    </source>
</evidence>
<evidence type="ECO:0000313" key="1">
    <source>
        <dbReference type="EMBL" id="CAB4174019.1"/>
    </source>
</evidence>